<evidence type="ECO:0000256" key="1">
    <source>
        <dbReference type="ARBA" id="ARBA00004141"/>
    </source>
</evidence>
<evidence type="ECO:0000256" key="3">
    <source>
        <dbReference type="ARBA" id="ARBA00022692"/>
    </source>
</evidence>
<evidence type="ECO:0000313" key="9">
    <source>
        <dbReference type="EMBL" id="CAJ1371894.1"/>
    </source>
</evidence>
<comment type="caution">
    <text evidence="9">The sequence shown here is derived from an EMBL/GenBank/DDBJ whole genome shotgun (WGS) entry which is preliminary data.</text>
</comment>
<keyword evidence="10" id="KW-1185">Reference proteome</keyword>
<reference evidence="9" key="1">
    <citation type="submission" date="2023-08" db="EMBL/GenBank/DDBJ databases">
        <authorList>
            <person name="Chen Y."/>
            <person name="Shah S."/>
            <person name="Dougan E. K."/>
            <person name="Thang M."/>
            <person name="Chan C."/>
        </authorList>
    </citation>
    <scope>NUCLEOTIDE SEQUENCE</scope>
</reference>
<protein>
    <recommendedName>
        <fullName evidence="7">Palmitoyltransferase</fullName>
        <ecNumber evidence="7">2.3.1.225</ecNumber>
    </recommendedName>
</protein>
<dbReference type="InterPro" id="IPR001594">
    <property type="entry name" value="Palmitoyltrfase_DHHC"/>
</dbReference>
<dbReference type="Proteomes" id="UP001178507">
    <property type="component" value="Unassembled WGS sequence"/>
</dbReference>
<comment type="subcellular location">
    <subcellularLocation>
        <location evidence="1">Membrane</location>
        <topology evidence="1">Multi-pass membrane protein</topology>
    </subcellularLocation>
</comment>
<organism evidence="9 10">
    <name type="scientific">Effrenium voratum</name>
    <dbReference type="NCBI Taxonomy" id="2562239"/>
    <lineage>
        <taxon>Eukaryota</taxon>
        <taxon>Sar</taxon>
        <taxon>Alveolata</taxon>
        <taxon>Dinophyceae</taxon>
        <taxon>Suessiales</taxon>
        <taxon>Symbiodiniaceae</taxon>
        <taxon>Effrenium</taxon>
    </lineage>
</organism>
<keyword evidence="2 7" id="KW-0808">Transferase</keyword>
<keyword evidence="4 7" id="KW-1133">Transmembrane helix</keyword>
<dbReference type="GO" id="GO:0019706">
    <property type="term" value="F:protein-cysteine S-palmitoyltransferase activity"/>
    <property type="evidence" value="ECO:0007669"/>
    <property type="project" value="UniProtKB-EC"/>
</dbReference>
<evidence type="ECO:0000256" key="6">
    <source>
        <dbReference type="ARBA" id="ARBA00023315"/>
    </source>
</evidence>
<accession>A0AA36MH76</accession>
<sequence>MQIWWVPDPCGRNYVFIAQSLLAASGLCGALALRSGVLLAWHEGTWTLAAWAHLACALSDPGAVPRGAAEALAPEELGDVRWCKHCQVAKPPRAHHCSTCQRCIRKMDHHCMWMNNCIGANNQKHFLLFLIYTSAHCLGVPLRAPGTTSRTSAVWRGCCWRGAWGGSACSC</sequence>
<comment type="catalytic activity">
    <reaction evidence="7">
        <text>L-cysteinyl-[protein] + hexadecanoyl-CoA = S-hexadecanoyl-L-cysteinyl-[protein] + CoA</text>
        <dbReference type="Rhea" id="RHEA:36683"/>
        <dbReference type="Rhea" id="RHEA-COMP:10131"/>
        <dbReference type="Rhea" id="RHEA-COMP:11032"/>
        <dbReference type="ChEBI" id="CHEBI:29950"/>
        <dbReference type="ChEBI" id="CHEBI:57287"/>
        <dbReference type="ChEBI" id="CHEBI:57379"/>
        <dbReference type="ChEBI" id="CHEBI:74151"/>
        <dbReference type="EC" id="2.3.1.225"/>
    </reaction>
</comment>
<evidence type="ECO:0000256" key="5">
    <source>
        <dbReference type="ARBA" id="ARBA00023136"/>
    </source>
</evidence>
<evidence type="ECO:0000259" key="8">
    <source>
        <dbReference type="Pfam" id="PF01529"/>
    </source>
</evidence>
<comment type="caution">
    <text evidence="7">Lacks conserved residue(s) required for the propagation of feature annotation.</text>
</comment>
<evidence type="ECO:0000256" key="2">
    <source>
        <dbReference type="ARBA" id="ARBA00022679"/>
    </source>
</evidence>
<dbReference type="InterPro" id="IPR039859">
    <property type="entry name" value="PFA4/ZDH16/20/ERF2-like"/>
</dbReference>
<dbReference type="PROSITE" id="PS50216">
    <property type="entry name" value="DHHC"/>
    <property type="match status" value="1"/>
</dbReference>
<dbReference type="GO" id="GO:0016020">
    <property type="term" value="C:membrane"/>
    <property type="evidence" value="ECO:0007669"/>
    <property type="project" value="UniProtKB-SubCell"/>
</dbReference>
<evidence type="ECO:0000256" key="7">
    <source>
        <dbReference type="RuleBase" id="RU079119"/>
    </source>
</evidence>
<feature type="domain" description="Palmitoyltransferase DHHC" evidence="8">
    <location>
        <begin position="81"/>
        <end position="137"/>
    </location>
</feature>
<evidence type="ECO:0000256" key="4">
    <source>
        <dbReference type="ARBA" id="ARBA00022989"/>
    </source>
</evidence>
<proteinExistence type="inferred from homology"/>
<dbReference type="Pfam" id="PF01529">
    <property type="entry name" value="DHHC"/>
    <property type="match status" value="1"/>
</dbReference>
<dbReference type="EC" id="2.3.1.225" evidence="7"/>
<keyword evidence="5 7" id="KW-0472">Membrane</keyword>
<comment type="similarity">
    <text evidence="7">Belongs to the DHHC palmitoyltransferase family.</text>
</comment>
<dbReference type="PANTHER" id="PTHR12246">
    <property type="entry name" value="PALMITOYLTRANSFERASE ZDHHC16"/>
    <property type="match status" value="1"/>
</dbReference>
<keyword evidence="3 7" id="KW-0812">Transmembrane</keyword>
<evidence type="ECO:0000313" key="10">
    <source>
        <dbReference type="Proteomes" id="UP001178507"/>
    </source>
</evidence>
<keyword evidence="6 7" id="KW-0012">Acyltransferase</keyword>
<name>A0AA36MH76_9DINO</name>
<comment type="domain">
    <text evidence="7">The DHHC domain is required for palmitoyltransferase activity.</text>
</comment>
<feature type="transmembrane region" description="Helical" evidence="7">
    <location>
        <begin position="14"/>
        <end position="33"/>
    </location>
</feature>
<dbReference type="AlphaFoldDB" id="A0AA36MH76"/>
<gene>
    <name evidence="9" type="ORF">EVOR1521_LOCUS2099</name>
</gene>
<dbReference type="EMBL" id="CAUJNA010000103">
    <property type="protein sequence ID" value="CAJ1371894.1"/>
    <property type="molecule type" value="Genomic_DNA"/>
</dbReference>